<dbReference type="EMBL" id="JAWWNJ010000056">
    <property type="protein sequence ID" value="KAK7014667.1"/>
    <property type="molecule type" value="Genomic_DNA"/>
</dbReference>
<comment type="caution">
    <text evidence="2">The sequence shown here is derived from an EMBL/GenBank/DDBJ whole genome shotgun (WGS) entry which is preliminary data.</text>
</comment>
<gene>
    <name evidence="2" type="ORF">R3P38DRAFT_2787498</name>
</gene>
<reference evidence="2 3" key="1">
    <citation type="journal article" date="2024" name="J Genomics">
        <title>Draft genome sequencing and assembly of Favolaschia claudopus CIRM-BRFM 2984 isolated from oak limbs.</title>
        <authorList>
            <person name="Navarro D."/>
            <person name="Drula E."/>
            <person name="Chaduli D."/>
            <person name="Cazenave R."/>
            <person name="Ahrendt S."/>
            <person name="Wang J."/>
            <person name="Lipzen A."/>
            <person name="Daum C."/>
            <person name="Barry K."/>
            <person name="Grigoriev I.V."/>
            <person name="Favel A."/>
            <person name="Rosso M.N."/>
            <person name="Martin F."/>
        </authorList>
    </citation>
    <scope>NUCLEOTIDE SEQUENCE [LARGE SCALE GENOMIC DNA]</scope>
    <source>
        <strain evidence="2 3">CIRM-BRFM 2984</strain>
    </source>
</reference>
<evidence type="ECO:0000313" key="2">
    <source>
        <dbReference type="EMBL" id="KAK7014667.1"/>
    </source>
</evidence>
<sequence length="110" mass="11524">MPGCAGKSSFDGIIDGKFAFLRPSARKFSQKVADISTTAESIELRIVGPSLTGREILGGADNHLMQLPGAYQRRAGKASRQALAPRSGPPRRAVGVWGGKPQPSGPAPEI</sequence>
<evidence type="ECO:0000313" key="3">
    <source>
        <dbReference type="Proteomes" id="UP001362999"/>
    </source>
</evidence>
<keyword evidence="3" id="KW-1185">Reference proteome</keyword>
<proteinExistence type="predicted"/>
<protein>
    <submittedName>
        <fullName evidence="2">Uncharacterized protein</fullName>
    </submittedName>
</protein>
<name>A0AAW0AN63_9AGAR</name>
<feature type="region of interest" description="Disordered" evidence="1">
    <location>
        <begin position="74"/>
        <end position="110"/>
    </location>
</feature>
<evidence type="ECO:0000256" key="1">
    <source>
        <dbReference type="SAM" id="MobiDB-lite"/>
    </source>
</evidence>
<dbReference type="Proteomes" id="UP001362999">
    <property type="component" value="Unassembled WGS sequence"/>
</dbReference>
<organism evidence="2 3">
    <name type="scientific">Favolaschia claudopus</name>
    <dbReference type="NCBI Taxonomy" id="2862362"/>
    <lineage>
        <taxon>Eukaryota</taxon>
        <taxon>Fungi</taxon>
        <taxon>Dikarya</taxon>
        <taxon>Basidiomycota</taxon>
        <taxon>Agaricomycotina</taxon>
        <taxon>Agaricomycetes</taxon>
        <taxon>Agaricomycetidae</taxon>
        <taxon>Agaricales</taxon>
        <taxon>Marasmiineae</taxon>
        <taxon>Mycenaceae</taxon>
        <taxon>Favolaschia</taxon>
    </lineage>
</organism>
<dbReference type="AlphaFoldDB" id="A0AAW0AN63"/>
<accession>A0AAW0AN63</accession>